<comment type="similarity">
    <text evidence="1">Belongs to the UPF0065 (bug) family.</text>
</comment>
<dbReference type="Gene3D" id="3.40.190.10">
    <property type="entry name" value="Periplasmic binding protein-like II"/>
    <property type="match status" value="1"/>
</dbReference>
<dbReference type="PANTHER" id="PTHR42928">
    <property type="entry name" value="TRICARBOXYLATE-BINDING PROTEIN"/>
    <property type="match status" value="1"/>
</dbReference>
<gene>
    <name evidence="2" type="ORF">IHQ68_14535</name>
</gene>
<reference evidence="2" key="1">
    <citation type="submission" date="2020-10" db="EMBL/GenBank/DDBJ databases">
        <authorList>
            <person name="Abbas A."/>
            <person name="Razzaq R."/>
            <person name="Waqas M."/>
            <person name="Abbas N."/>
            <person name="Nielsen T.K."/>
            <person name="Hansen L.H."/>
            <person name="Hussain S."/>
            <person name="Shahid M."/>
        </authorList>
    </citation>
    <scope>NUCLEOTIDE SEQUENCE</scope>
    <source>
        <strain evidence="2">S14</strain>
    </source>
</reference>
<dbReference type="PROSITE" id="PS51318">
    <property type="entry name" value="TAT"/>
    <property type="match status" value="1"/>
</dbReference>
<dbReference type="Gene3D" id="3.40.190.150">
    <property type="entry name" value="Bordetella uptake gene, domain 1"/>
    <property type="match status" value="1"/>
</dbReference>
<evidence type="ECO:0000256" key="1">
    <source>
        <dbReference type="ARBA" id="ARBA00006987"/>
    </source>
</evidence>
<comment type="caution">
    <text evidence="2">The sequence shown here is derived from an EMBL/GenBank/DDBJ whole genome shotgun (WGS) entry which is preliminary data.</text>
</comment>
<dbReference type="Pfam" id="PF03401">
    <property type="entry name" value="TctC"/>
    <property type="match status" value="1"/>
</dbReference>
<protein>
    <recommendedName>
        <fullName evidence="4">Tripartite-type tricarboxylate transporter, receptor component TctC</fullName>
    </recommendedName>
</protein>
<dbReference type="InterPro" id="IPR006311">
    <property type="entry name" value="TAT_signal"/>
</dbReference>
<dbReference type="EMBL" id="JADBEO010000033">
    <property type="protein sequence ID" value="MDR4307838.1"/>
    <property type="molecule type" value="Genomic_DNA"/>
</dbReference>
<dbReference type="InterPro" id="IPR042100">
    <property type="entry name" value="Bug_dom1"/>
</dbReference>
<evidence type="ECO:0000313" key="2">
    <source>
        <dbReference type="EMBL" id="MDR4307838.1"/>
    </source>
</evidence>
<evidence type="ECO:0000313" key="3">
    <source>
        <dbReference type="Proteomes" id="UP001181622"/>
    </source>
</evidence>
<dbReference type="PANTHER" id="PTHR42928:SF3">
    <property type="entry name" value="UPF0065 PROTEIN YFLP"/>
    <property type="match status" value="1"/>
</dbReference>
<organism evidence="2 3">
    <name type="scientific">Chelatococcus sambhunathii</name>
    <dbReference type="NCBI Taxonomy" id="363953"/>
    <lineage>
        <taxon>Bacteria</taxon>
        <taxon>Pseudomonadati</taxon>
        <taxon>Pseudomonadota</taxon>
        <taxon>Alphaproteobacteria</taxon>
        <taxon>Hyphomicrobiales</taxon>
        <taxon>Chelatococcaceae</taxon>
        <taxon>Chelatococcus</taxon>
    </lineage>
</organism>
<dbReference type="PIRSF" id="PIRSF017082">
    <property type="entry name" value="YflP"/>
    <property type="match status" value="1"/>
</dbReference>
<evidence type="ECO:0008006" key="4">
    <source>
        <dbReference type="Google" id="ProtNLM"/>
    </source>
</evidence>
<dbReference type="RefSeq" id="WP_309393080.1">
    <property type="nucleotide sequence ID" value="NZ_JADBEO010000033.1"/>
</dbReference>
<sequence>MTAAARSGPGRREVLSGAAAALALSPSPALGQLAGLEVLAGGPPGDGQDQLARAIAEGLALTKLTPRAMPINVPRDQDALDSFLSGKRPRAALMVVGLSTIGGLQVANAGDLLDRSHPLCRVLGEHLPLVVRADSKLRSMQELAESIRKDAGAISWTGRGKGSADHQLALRVTEAAGGDIHRLDYRPFGTSAEASNAALQGKTTVATGALIEFVAQIKGGTLRALALASPERAEGLDIPTLKEAGLDVAHLNWRGVVSRDAVGRTLIDRYGEAIARVVRTPGWIELMKQRYWVDLFQPADAFQTFLAAERLRVGALLKKAGPL</sequence>
<dbReference type="Proteomes" id="UP001181622">
    <property type="component" value="Unassembled WGS sequence"/>
</dbReference>
<accession>A0ABU1DI84</accession>
<dbReference type="InterPro" id="IPR005064">
    <property type="entry name" value="BUG"/>
</dbReference>
<keyword evidence="3" id="KW-1185">Reference proteome</keyword>
<proteinExistence type="inferred from homology"/>
<name>A0ABU1DI84_9HYPH</name>